<dbReference type="Gene3D" id="3.40.309.10">
    <property type="entry name" value="Aldehyde Dehydrogenase, Chain A, domain 2"/>
    <property type="match status" value="1"/>
</dbReference>
<dbReference type="InterPro" id="IPR015590">
    <property type="entry name" value="Aldehyde_DH_dom"/>
</dbReference>
<evidence type="ECO:0000313" key="7">
    <source>
        <dbReference type="Proteomes" id="UP001601992"/>
    </source>
</evidence>
<dbReference type="PROSITE" id="PS00687">
    <property type="entry name" value="ALDEHYDE_DEHYDR_GLU"/>
    <property type="match status" value="1"/>
</dbReference>
<evidence type="ECO:0000259" key="5">
    <source>
        <dbReference type="Pfam" id="PF00171"/>
    </source>
</evidence>
<dbReference type="Proteomes" id="UP001601992">
    <property type="component" value="Unassembled WGS sequence"/>
</dbReference>
<accession>A0ABW6SG19</accession>
<evidence type="ECO:0000256" key="1">
    <source>
        <dbReference type="ARBA" id="ARBA00009986"/>
    </source>
</evidence>
<evidence type="ECO:0000256" key="3">
    <source>
        <dbReference type="PROSITE-ProRule" id="PRU10007"/>
    </source>
</evidence>
<dbReference type="EMBL" id="JBIAQY010000053">
    <property type="protein sequence ID" value="MFF3575283.1"/>
    <property type="molecule type" value="Genomic_DNA"/>
</dbReference>
<dbReference type="PANTHER" id="PTHR42804">
    <property type="entry name" value="ALDEHYDE DEHYDROGENASE"/>
    <property type="match status" value="1"/>
</dbReference>
<dbReference type="Pfam" id="PF00171">
    <property type="entry name" value="Aldedh"/>
    <property type="match status" value="1"/>
</dbReference>
<dbReference type="CDD" id="cd07139">
    <property type="entry name" value="ALDH_AldA-Rv0768"/>
    <property type="match status" value="1"/>
</dbReference>
<evidence type="ECO:0000313" key="6">
    <source>
        <dbReference type="EMBL" id="MFF3575283.1"/>
    </source>
</evidence>
<sequence>MGVTMMTAEQEGPGIMTLAAETAKETQSLRNVNKFFIGGEWVKPSSTDTISVIDSGTEELFFEVAEAKAPDMDRAIAAARRAFDEGPWPRLTHAERAGYLRAFAAGLRGRAADIGAIWPRESGALQAVAGSFTRSSAETFEFYADLADTFPFEEPAVPTAGGEFGLIVREPVGVVGAIIPWNAPIALITYKIAPALLAGCTVVLKSSPEAPGVGYLFAEIAQEIGLPAGVLNVVTADREVSELLVVDPRVDKITFTGSTAAGRRIGSLCGSRIARVTLELGGKSAAVVLDDVDLGFTADALAGAECFLSGQVCSSLTRIVVPRHRHDELVDALAAAFAKVVVGSPYDPTVQMGPLAMRRQRDRVEGFIAKGLEEGATLATGGGRPKHLDRGWFVEPTVFGNVQNEATIAQEEIFGPVLSVVPAADEQDAVRIANDSIYGLNASVFTDDVDRAREVASQLRSGTVGHNGFRTDFGIAFGGFKQSGIGREGGTEGLLPFLETKTVILEGRPARYRD</sequence>
<keyword evidence="7" id="KW-1185">Reference proteome</keyword>
<evidence type="ECO:0000256" key="4">
    <source>
        <dbReference type="RuleBase" id="RU003345"/>
    </source>
</evidence>
<evidence type="ECO:0000256" key="2">
    <source>
        <dbReference type="ARBA" id="ARBA00023002"/>
    </source>
</evidence>
<gene>
    <name evidence="6" type="ORF">ACFYXQ_46925</name>
</gene>
<comment type="similarity">
    <text evidence="1 4">Belongs to the aldehyde dehydrogenase family.</text>
</comment>
<protein>
    <submittedName>
        <fullName evidence="6">Aldehyde dehydrogenase</fullName>
    </submittedName>
</protein>
<feature type="active site" evidence="3">
    <location>
        <position position="279"/>
    </location>
</feature>
<dbReference type="Gene3D" id="3.40.605.10">
    <property type="entry name" value="Aldehyde Dehydrogenase, Chain A, domain 1"/>
    <property type="match status" value="1"/>
</dbReference>
<proteinExistence type="inferred from homology"/>
<keyword evidence="2 4" id="KW-0560">Oxidoreductase</keyword>
<organism evidence="6 7">
    <name type="scientific">Nocardia jiangxiensis</name>
    <dbReference type="NCBI Taxonomy" id="282685"/>
    <lineage>
        <taxon>Bacteria</taxon>
        <taxon>Bacillati</taxon>
        <taxon>Actinomycetota</taxon>
        <taxon>Actinomycetes</taxon>
        <taxon>Mycobacteriales</taxon>
        <taxon>Nocardiaceae</taxon>
        <taxon>Nocardia</taxon>
    </lineage>
</organism>
<comment type="caution">
    <text evidence="6">The sequence shown here is derived from an EMBL/GenBank/DDBJ whole genome shotgun (WGS) entry which is preliminary data.</text>
</comment>
<dbReference type="PANTHER" id="PTHR42804:SF1">
    <property type="entry name" value="ALDEHYDE DEHYDROGENASE-RELATED"/>
    <property type="match status" value="1"/>
</dbReference>
<dbReference type="RefSeq" id="WP_306305408.1">
    <property type="nucleotide sequence ID" value="NZ_JBIAQY010000053.1"/>
</dbReference>
<feature type="domain" description="Aldehyde dehydrogenase" evidence="5">
    <location>
        <begin position="41"/>
        <end position="503"/>
    </location>
</feature>
<reference evidence="6 7" key="1">
    <citation type="submission" date="2024-10" db="EMBL/GenBank/DDBJ databases">
        <title>The Natural Products Discovery Center: Release of the First 8490 Sequenced Strains for Exploring Actinobacteria Biosynthetic Diversity.</title>
        <authorList>
            <person name="Kalkreuter E."/>
            <person name="Kautsar S.A."/>
            <person name="Yang D."/>
            <person name="Bader C.D."/>
            <person name="Teijaro C.N."/>
            <person name="Fluegel L."/>
            <person name="Davis C.M."/>
            <person name="Simpson J.R."/>
            <person name="Lauterbach L."/>
            <person name="Steele A.D."/>
            <person name="Gui C."/>
            <person name="Meng S."/>
            <person name="Li G."/>
            <person name="Viehrig K."/>
            <person name="Ye F."/>
            <person name="Su P."/>
            <person name="Kiefer A.F."/>
            <person name="Nichols A."/>
            <person name="Cepeda A.J."/>
            <person name="Yan W."/>
            <person name="Fan B."/>
            <person name="Jiang Y."/>
            <person name="Adhikari A."/>
            <person name="Zheng C.-J."/>
            <person name="Schuster L."/>
            <person name="Cowan T.M."/>
            <person name="Smanski M.J."/>
            <person name="Chevrette M.G."/>
            <person name="De Carvalho L.P.S."/>
            <person name="Shen B."/>
        </authorList>
    </citation>
    <scope>NUCLEOTIDE SEQUENCE [LARGE SCALE GENOMIC DNA]</scope>
    <source>
        <strain evidence="6 7">NPDC002593</strain>
    </source>
</reference>
<dbReference type="SUPFAM" id="SSF53720">
    <property type="entry name" value="ALDH-like"/>
    <property type="match status" value="1"/>
</dbReference>
<dbReference type="InterPro" id="IPR016163">
    <property type="entry name" value="Ald_DH_C"/>
</dbReference>
<dbReference type="InterPro" id="IPR016162">
    <property type="entry name" value="Ald_DH_N"/>
</dbReference>
<dbReference type="InterPro" id="IPR029510">
    <property type="entry name" value="Ald_DH_CS_GLU"/>
</dbReference>
<name>A0ABW6SG19_9NOCA</name>
<dbReference type="InterPro" id="IPR016161">
    <property type="entry name" value="Ald_DH/histidinol_DH"/>
</dbReference>